<dbReference type="PANTHER" id="PTHR13465:SF2">
    <property type="entry name" value="PHAGOSOME ASSEMBLY FACTOR 1"/>
    <property type="match status" value="1"/>
</dbReference>
<feature type="compositionally biased region" description="Low complexity" evidence="2">
    <location>
        <begin position="520"/>
        <end position="538"/>
    </location>
</feature>
<dbReference type="AlphaFoldDB" id="A0A1D2VJT0"/>
<evidence type="ECO:0000256" key="2">
    <source>
        <dbReference type="SAM" id="MobiDB-lite"/>
    </source>
</evidence>
<proteinExistence type="inferred from homology"/>
<sequence length="680" mass="78787">MHHQKFPTSSVSIVPAQGLGFIKLGSSLFYILNKLSLSPSSASTNIAIKLASSKKALFETPIVLYIKNFGLRLLFDPITQLLILIEIINFKNLNSLTYTYYSNKKYHSLNKNNKNPSFNLIYNKIFGPTYPGKIYSNNNQFIYILNYPGISFSFNLNDKFIKNLKIHNINKLSSKDHERIVSVLSNDSNNQFECTSLILYYPNFLKTWDNVLKSIFNNHLKNSFTIAQKQLKSINLLQFQNQLPLDTKVPFNFLPFITTNNKIIRIDIDLLNGNLRLNFRFPTKDSSNSTTYTDKNTISDDNGLLNNFFVLEIGKSFQQDILFNLGPPDSTYLKIDSRYDIYNNAPNSFPNKKNPMPNNNNQSENINLDTSIDNNNINPIFPNNKIFHNYFRYGFDLLYDVNNIKGSVLKKIIIYNNLPNSLFFQKYNKVNWIMKGYDTNNNTHRNWDWTLNPSKNLATSEMYFYEIDSENFKRCKINNNYNDNDTESTSNNSLDRSSKFVLIDRNDLFNDSCLTSRGDTNQSRNKNSRKSTSSANNSNFTFGFLGNKNKNHILNNTPYDYNEPVFIDDDNDSIEIIDDDINDMNINDDFKQFSHPNGQMQDGKTLNEKIRTNSNINNNKDNNHDDYNYTSQESIKSKSDSENQSIENHNKFGISKLYGFRRCIWEVLIEDESISSITLF</sequence>
<dbReference type="GeneID" id="30962781"/>
<dbReference type="InterPro" id="IPR039156">
    <property type="entry name" value="PHAF1/BROMI"/>
</dbReference>
<gene>
    <name evidence="3" type="ORF">ASCRUDRAFT_138779</name>
</gene>
<feature type="region of interest" description="Disordered" evidence="2">
    <location>
        <begin position="346"/>
        <end position="365"/>
    </location>
</feature>
<dbReference type="Proteomes" id="UP000095038">
    <property type="component" value="Unassembled WGS sequence"/>
</dbReference>
<reference evidence="4" key="1">
    <citation type="submission" date="2016-05" db="EMBL/GenBank/DDBJ databases">
        <title>Comparative genomics of biotechnologically important yeasts.</title>
        <authorList>
            <consortium name="DOE Joint Genome Institute"/>
            <person name="Riley R."/>
            <person name="Haridas S."/>
            <person name="Wolfe K.H."/>
            <person name="Lopes M.R."/>
            <person name="Hittinger C.T."/>
            <person name="Goker M."/>
            <person name="Salamov A."/>
            <person name="Wisecaver J."/>
            <person name="Long T.M."/>
            <person name="Aerts A.L."/>
            <person name="Barry K."/>
            <person name="Choi C."/>
            <person name="Clum A."/>
            <person name="Coughlan A.Y."/>
            <person name="Deshpande S."/>
            <person name="Douglass A.P."/>
            <person name="Hanson S.J."/>
            <person name="Klenk H.-P."/>
            <person name="Labutti K."/>
            <person name="Lapidus A."/>
            <person name="Lindquist E."/>
            <person name="Lipzen A."/>
            <person name="Meier-Kolthoff J.P."/>
            <person name="Ohm R.A."/>
            <person name="Otillar R.P."/>
            <person name="Pangilinan J."/>
            <person name="Peng Y."/>
            <person name="Rokas A."/>
            <person name="Rosa C.A."/>
            <person name="Scheuner C."/>
            <person name="Sibirny A.A."/>
            <person name="Slot J.C."/>
            <person name="Stielow J.B."/>
            <person name="Sun H."/>
            <person name="Kurtzman C.P."/>
            <person name="Blackwell M."/>
            <person name="Grigoriev I.V."/>
            <person name="Jeffries T.W."/>
        </authorList>
    </citation>
    <scope>NUCLEOTIDE SEQUENCE [LARGE SCALE GENOMIC DNA]</scope>
    <source>
        <strain evidence="4">DSM 1968</strain>
    </source>
</reference>
<name>A0A1D2VJT0_9ASCO</name>
<dbReference type="PANTHER" id="PTHR13465">
    <property type="entry name" value="UPF0183 PROTEIN"/>
    <property type="match status" value="1"/>
</dbReference>
<dbReference type="OrthoDB" id="411211at2759"/>
<evidence type="ECO:0000256" key="1">
    <source>
        <dbReference type="ARBA" id="ARBA00024339"/>
    </source>
</evidence>
<feature type="region of interest" description="Disordered" evidence="2">
    <location>
        <begin position="514"/>
        <end position="538"/>
    </location>
</feature>
<dbReference type="Pfam" id="PF03676">
    <property type="entry name" value="PHAF1"/>
    <property type="match status" value="2"/>
</dbReference>
<keyword evidence="4" id="KW-1185">Reference proteome</keyword>
<dbReference type="InterPro" id="IPR005373">
    <property type="entry name" value="PHAF1"/>
</dbReference>
<dbReference type="RefSeq" id="XP_020048182.1">
    <property type="nucleotide sequence ID" value="XM_020189145.1"/>
</dbReference>
<dbReference type="InParanoid" id="A0A1D2VJT0"/>
<comment type="similarity">
    <text evidence="1">Belongs to the PHAF1 family.</text>
</comment>
<dbReference type="GO" id="GO:0043001">
    <property type="term" value="P:Golgi to plasma membrane protein transport"/>
    <property type="evidence" value="ECO:0007669"/>
    <property type="project" value="TreeGrafter"/>
</dbReference>
<evidence type="ECO:0000313" key="3">
    <source>
        <dbReference type="EMBL" id="ODV61875.1"/>
    </source>
</evidence>
<evidence type="ECO:0000313" key="4">
    <source>
        <dbReference type="Proteomes" id="UP000095038"/>
    </source>
</evidence>
<dbReference type="EMBL" id="KV454478">
    <property type="protein sequence ID" value="ODV61875.1"/>
    <property type="molecule type" value="Genomic_DNA"/>
</dbReference>
<feature type="region of interest" description="Disordered" evidence="2">
    <location>
        <begin position="613"/>
        <end position="645"/>
    </location>
</feature>
<protein>
    <submittedName>
        <fullName evidence="3">Uncharacterized protein</fullName>
    </submittedName>
</protein>
<dbReference type="GO" id="GO:0005802">
    <property type="term" value="C:trans-Golgi network"/>
    <property type="evidence" value="ECO:0007669"/>
    <property type="project" value="TreeGrafter"/>
</dbReference>
<organism evidence="3 4">
    <name type="scientific">Ascoidea rubescens DSM 1968</name>
    <dbReference type="NCBI Taxonomy" id="1344418"/>
    <lineage>
        <taxon>Eukaryota</taxon>
        <taxon>Fungi</taxon>
        <taxon>Dikarya</taxon>
        <taxon>Ascomycota</taxon>
        <taxon>Saccharomycotina</taxon>
        <taxon>Saccharomycetes</taxon>
        <taxon>Ascoideaceae</taxon>
        <taxon>Ascoidea</taxon>
    </lineage>
</organism>
<accession>A0A1D2VJT0</accession>